<evidence type="ECO:0000313" key="2">
    <source>
        <dbReference type="Proteomes" id="UP000183508"/>
    </source>
</evidence>
<accession>A0A1I7HCG4</accession>
<dbReference type="STRING" id="392015.SAMN05421543_104115"/>
<organism evidence="1 2">
    <name type="scientific">Alicyclobacillus macrosporangiidus</name>
    <dbReference type="NCBI Taxonomy" id="392015"/>
    <lineage>
        <taxon>Bacteria</taxon>
        <taxon>Bacillati</taxon>
        <taxon>Bacillota</taxon>
        <taxon>Bacilli</taxon>
        <taxon>Bacillales</taxon>
        <taxon>Alicyclobacillaceae</taxon>
        <taxon>Alicyclobacillus</taxon>
    </lineage>
</organism>
<reference evidence="2" key="1">
    <citation type="submission" date="2016-10" db="EMBL/GenBank/DDBJ databases">
        <authorList>
            <person name="Varghese N."/>
        </authorList>
    </citation>
    <scope>NUCLEOTIDE SEQUENCE [LARGE SCALE GENOMIC DNA]</scope>
    <source>
        <strain evidence="2">DSM 17980</strain>
    </source>
</reference>
<name>A0A1I7HCG4_9BACL</name>
<protein>
    <submittedName>
        <fullName evidence="1">Uncharacterized protein</fullName>
    </submittedName>
</protein>
<gene>
    <name evidence="1" type="ORF">SAMN05421543_104115</name>
</gene>
<dbReference type="AlphaFoldDB" id="A0A1I7HCG4"/>
<sequence length="74" mass="8412">MINRTRNVRYLLFTLAFALVLVGLLTHSYTLLAILAIVSIALAVIGDKIENEPSEPFKHLNENHHHFHHGARRS</sequence>
<dbReference type="RefSeq" id="WP_029420648.1">
    <property type="nucleotide sequence ID" value="NZ_FPBV01000004.1"/>
</dbReference>
<keyword evidence="2" id="KW-1185">Reference proteome</keyword>
<dbReference type="Proteomes" id="UP000183508">
    <property type="component" value="Unassembled WGS sequence"/>
</dbReference>
<proteinExistence type="predicted"/>
<dbReference type="EMBL" id="FPBV01000004">
    <property type="protein sequence ID" value="SFU58408.1"/>
    <property type="molecule type" value="Genomic_DNA"/>
</dbReference>
<evidence type="ECO:0000313" key="1">
    <source>
        <dbReference type="EMBL" id="SFU58408.1"/>
    </source>
</evidence>